<dbReference type="Gene3D" id="3.30.565.60">
    <property type="match status" value="1"/>
</dbReference>
<sequence>MTKETLIAKLKDLEWEDFEVKEAKADLPKSSWETVSAFANTAGGWLVFGVKELGKTFEIQGVTNAEKIEQDFLNTLRGEKFNLPIAHNQAKYDIDGKTVLAFYIPVSNKKPVYFNTPANTYIRRGSSDQKATKEEIDTMFRDQTFGWKSSEIAPNTDRSSLNESSLKRYRDYMSRFNPDVSYVQYEEELFLQKLRIIENGTCTYGGLLFLGKREVIEKHFPDFRIDLLEIPGISYNDAKFSYTFRIDEQENLWEYYFACFARLKQRIDVKFRVNSEGFGQEFSTGLDAIREALVNLLMHADYFSPAHSRIRIFSDRIEFFNPGGFPKPLAELKGKDISLPRNPIISKLFRMAKLSENAGIGLEKMESNWRAYNQTAPEYDLSFDFSITSFLTAIPSTVAEEKTLEVTSDYDKVLSEIRKSFGTVSNRMNTDSTENTAYFQDNYGLITGYLRDKYGININAILDKYTDRLIWLLILTAIEPSINKQSIAKILNKSLSSIEKDFKILRDINILMREGSNKVGFWQIIHQPNQ</sequence>
<protein>
    <submittedName>
        <fullName evidence="2">DNA binding domain-containing protein</fullName>
    </submittedName>
</protein>
<dbReference type="Pfam" id="PF04326">
    <property type="entry name" value="SLFN_AlbA_2"/>
    <property type="match status" value="1"/>
</dbReference>
<evidence type="ECO:0000259" key="1">
    <source>
        <dbReference type="Pfam" id="PF04326"/>
    </source>
</evidence>
<dbReference type="EMBL" id="JAYFUL010000026">
    <property type="protein sequence ID" value="MEA5259167.1"/>
    <property type="molecule type" value="Genomic_DNA"/>
</dbReference>
<organism evidence="2 3">
    <name type="scientific">Arcicella aquatica</name>
    <dbReference type="NCBI Taxonomy" id="217141"/>
    <lineage>
        <taxon>Bacteria</taxon>
        <taxon>Pseudomonadati</taxon>
        <taxon>Bacteroidota</taxon>
        <taxon>Cytophagia</taxon>
        <taxon>Cytophagales</taxon>
        <taxon>Flectobacillaceae</taxon>
        <taxon>Arcicella</taxon>
    </lineage>
</organism>
<dbReference type="RefSeq" id="WP_323250676.1">
    <property type="nucleotide sequence ID" value="NZ_JAYFUL010000026.1"/>
</dbReference>
<name>A0ABU5QQ02_9BACT</name>
<gene>
    <name evidence="2" type="ORF">VB264_15330</name>
</gene>
<proteinExistence type="predicted"/>
<dbReference type="PANTHER" id="PTHR30595">
    <property type="entry name" value="GLPR-RELATED TRANSCRIPTIONAL REPRESSOR"/>
    <property type="match status" value="1"/>
</dbReference>
<evidence type="ECO:0000313" key="3">
    <source>
        <dbReference type="Proteomes" id="UP001304671"/>
    </source>
</evidence>
<accession>A0ABU5QQ02</accession>
<dbReference type="PANTHER" id="PTHR30595:SF6">
    <property type="entry name" value="SCHLAFEN ALBA-2 DOMAIN-CONTAINING PROTEIN"/>
    <property type="match status" value="1"/>
</dbReference>
<dbReference type="Gene3D" id="3.30.950.30">
    <property type="entry name" value="Schlafen, AAA domain"/>
    <property type="match status" value="1"/>
</dbReference>
<dbReference type="InterPro" id="IPR038475">
    <property type="entry name" value="RecG_C_sf"/>
</dbReference>
<dbReference type="Pfam" id="PF13749">
    <property type="entry name" value="HATPase_c_4"/>
    <property type="match status" value="1"/>
</dbReference>
<reference evidence="2 3" key="1">
    <citation type="submission" date="2023-12" db="EMBL/GenBank/DDBJ databases">
        <title>Novel species of the genus Arcicella isolated from rivers.</title>
        <authorList>
            <person name="Lu H."/>
        </authorList>
    </citation>
    <scope>NUCLEOTIDE SEQUENCE [LARGE SCALE GENOMIC DNA]</scope>
    <source>
        <strain evidence="2 3">LMG 21963</strain>
    </source>
</reference>
<evidence type="ECO:0000313" key="2">
    <source>
        <dbReference type="EMBL" id="MEA5259167.1"/>
    </source>
</evidence>
<dbReference type="InterPro" id="IPR007421">
    <property type="entry name" value="Schlafen_AlbA_2_dom"/>
</dbReference>
<keyword evidence="3" id="KW-1185">Reference proteome</keyword>
<dbReference type="InterPro" id="IPR038461">
    <property type="entry name" value="Schlafen_AlbA_2_dom_sf"/>
</dbReference>
<comment type="caution">
    <text evidence="2">The sequence shown here is derived from an EMBL/GenBank/DDBJ whole genome shotgun (WGS) entry which is preliminary data.</text>
</comment>
<feature type="domain" description="Schlafen AlbA-2" evidence="1">
    <location>
        <begin position="14"/>
        <end position="131"/>
    </location>
</feature>
<dbReference type="Proteomes" id="UP001304671">
    <property type="component" value="Unassembled WGS sequence"/>
</dbReference>